<dbReference type="InterPro" id="IPR044925">
    <property type="entry name" value="His-Me_finger_sf"/>
</dbReference>
<comment type="caution">
    <text evidence="4">The sequence shown here is derived from an EMBL/GenBank/DDBJ whole genome shotgun (WGS) entry which is preliminary data.</text>
</comment>
<dbReference type="InterPro" id="IPR008704">
    <property type="entry name" value="Endonuclease_Zinc-binding_loop"/>
</dbReference>
<feature type="compositionally biased region" description="Polar residues" evidence="2">
    <location>
        <begin position="629"/>
        <end position="640"/>
    </location>
</feature>
<keyword evidence="1" id="KW-0175">Coiled coil</keyword>
<feature type="coiled-coil region" evidence="1">
    <location>
        <begin position="799"/>
        <end position="826"/>
    </location>
</feature>
<feature type="compositionally biased region" description="Low complexity" evidence="2">
    <location>
        <begin position="641"/>
        <end position="660"/>
    </location>
</feature>
<accession>A0A8H7WF36</accession>
<dbReference type="AlphaFoldDB" id="A0A8H7WF36"/>
<dbReference type="GO" id="GO:0004519">
    <property type="term" value="F:endonuclease activity"/>
    <property type="evidence" value="ECO:0007669"/>
    <property type="project" value="InterPro"/>
</dbReference>
<feature type="compositionally biased region" description="Basic residues" evidence="2">
    <location>
        <begin position="700"/>
        <end position="714"/>
    </location>
</feature>
<protein>
    <recommendedName>
        <fullName evidence="3">Zinc-binding loop region of homing endonuclease domain-containing protein</fullName>
    </recommendedName>
</protein>
<proteinExistence type="predicted"/>
<gene>
    <name evidence="4" type="ORF">IFR04_003307</name>
</gene>
<dbReference type="Proteomes" id="UP000664132">
    <property type="component" value="Unassembled WGS sequence"/>
</dbReference>
<evidence type="ECO:0000256" key="1">
    <source>
        <dbReference type="SAM" id="Coils"/>
    </source>
</evidence>
<feature type="region of interest" description="Disordered" evidence="2">
    <location>
        <begin position="688"/>
        <end position="724"/>
    </location>
</feature>
<dbReference type="EMBL" id="JAFJYH010000032">
    <property type="protein sequence ID" value="KAG4423625.1"/>
    <property type="molecule type" value="Genomic_DNA"/>
</dbReference>
<evidence type="ECO:0000313" key="5">
    <source>
        <dbReference type="Proteomes" id="UP000664132"/>
    </source>
</evidence>
<reference evidence="4" key="1">
    <citation type="submission" date="2021-02" db="EMBL/GenBank/DDBJ databases">
        <title>Genome sequence Cadophora malorum strain M34.</title>
        <authorList>
            <person name="Stefanovic E."/>
            <person name="Vu D."/>
            <person name="Scully C."/>
            <person name="Dijksterhuis J."/>
            <person name="Roader J."/>
            <person name="Houbraken J."/>
        </authorList>
    </citation>
    <scope>NUCLEOTIDE SEQUENCE</scope>
    <source>
        <strain evidence="4">M34</strain>
    </source>
</reference>
<organism evidence="4 5">
    <name type="scientific">Cadophora malorum</name>
    <dbReference type="NCBI Taxonomy" id="108018"/>
    <lineage>
        <taxon>Eukaryota</taxon>
        <taxon>Fungi</taxon>
        <taxon>Dikarya</taxon>
        <taxon>Ascomycota</taxon>
        <taxon>Pezizomycotina</taxon>
        <taxon>Leotiomycetes</taxon>
        <taxon>Helotiales</taxon>
        <taxon>Ploettnerulaceae</taxon>
        <taxon>Cadophora</taxon>
    </lineage>
</organism>
<feature type="region of interest" description="Disordered" evidence="2">
    <location>
        <begin position="579"/>
        <end position="604"/>
    </location>
</feature>
<evidence type="ECO:0000313" key="4">
    <source>
        <dbReference type="EMBL" id="KAG4423625.1"/>
    </source>
</evidence>
<feature type="region of interest" description="Disordered" evidence="2">
    <location>
        <begin position="619"/>
        <end position="660"/>
    </location>
</feature>
<dbReference type="Pfam" id="PF05551">
    <property type="entry name" value="zf-His_Me_endon"/>
    <property type="match status" value="1"/>
</dbReference>
<dbReference type="SUPFAM" id="SSF54060">
    <property type="entry name" value="His-Me finger endonucleases"/>
    <property type="match status" value="1"/>
</dbReference>
<name>A0A8H7WF36_9HELO</name>
<feature type="region of interest" description="Disordered" evidence="2">
    <location>
        <begin position="875"/>
        <end position="897"/>
    </location>
</feature>
<dbReference type="InterPro" id="IPR044930">
    <property type="entry name" value="Homing_endonuclease_His-Me"/>
</dbReference>
<feature type="compositionally biased region" description="Low complexity" evidence="2">
    <location>
        <begin position="538"/>
        <end position="549"/>
    </location>
</feature>
<keyword evidence="5" id="KW-1185">Reference proteome</keyword>
<evidence type="ECO:0000259" key="3">
    <source>
        <dbReference type="Pfam" id="PF05551"/>
    </source>
</evidence>
<feature type="region of interest" description="Disordered" evidence="2">
    <location>
        <begin position="530"/>
        <end position="560"/>
    </location>
</feature>
<dbReference type="Gene3D" id="3.90.75.10">
    <property type="entry name" value="Homing Intron 3 (I-ppo) Encoded Endonuclease, Chain A"/>
    <property type="match status" value="1"/>
</dbReference>
<feature type="region of interest" description="Disordered" evidence="2">
    <location>
        <begin position="1"/>
        <end position="30"/>
    </location>
</feature>
<sequence>MEASITPLSDRAQAATVVPEPQCSSAGLPPEWDDDHSFIMHPKQICTPESQCCGEGENMFRSDSMLPDTQYRDGVQLQCAAEPAGSDETPPLNTMSSLNSQFLDTYCQVTGPHKNISAGYIPDAAIGSRQSPDDPSENIQPLRACSQNDRGILKSGISESMSDVGLSGAAHYMQARFPVSKLPAENDTFHGAKLHPSLPSDLNPVFDDKLPDNQVSASIQLREAKDNTPRQTRLTTIPAILHGHDDLSITKTTAALQHNISGLDASPQPSLCNIIPTSFADTEGEVSETVSSPFEPPGISQPRQEPAVTWTSLSLDKLLPDTQGHTDQPTVAVDNGPRAFISASQASFNTPTDAKVPLNKISCRERKRIIVSPNRPPNVTKAMIDWVRKTNWLLDPFREDDDCWLHPSPPPALLSVSGIFRPVGKLQKHFTWKDKDGKHSLVLNYGIVVKLVNYQMTKQQQDGFINKQWHLSHLCGNWTCLNPAHTTVEPGHVNISRNNCFSHRSGCLHTPKCLKDKKVALGADGKLVDHSEQAARGSQESDQWDDWSSPLLVDDNDSMMDDYDDLESIVADDLDAADSTSANQGIDTCAGTAEPGSKGLMPTHQAMVDDIRRRIPKMRQERNRQQRESSVARSIQSTEGQSAQQDLSQLSQSPLNQPGQAVEHQYMYTVAGQPTHVVSNQSESIADAAPSLDSGSAVRARPKKTWRSQPRQKHYIPEPTPDRVIQYNMDPKSKAGLPVGFAFDPKWTKSSREALRYYVNDGPRGPQETEDDYKTRIIRAVDNMGIERRVRPYLTPEDNERLAGDKEATEKARAELRSNNRKAATEHHAKLNVVDRFKRYDEDYDKRWKAEKRARQARNAVKRREAQDWLRAELQNRYGMTDMRLPTPALPDDSGDD</sequence>
<dbReference type="OrthoDB" id="5386048at2759"/>
<feature type="domain" description="Zinc-binding loop region of homing endonuclease" evidence="3">
    <location>
        <begin position="467"/>
        <end position="517"/>
    </location>
</feature>
<evidence type="ECO:0000256" key="2">
    <source>
        <dbReference type="SAM" id="MobiDB-lite"/>
    </source>
</evidence>